<accession>A0A1I1Q3Q4</accession>
<dbReference type="GO" id="GO:0003677">
    <property type="term" value="F:DNA binding"/>
    <property type="evidence" value="ECO:0007669"/>
    <property type="project" value="UniProtKB-UniRule"/>
</dbReference>
<dbReference type="Pfam" id="PF00440">
    <property type="entry name" value="TetR_N"/>
    <property type="match status" value="1"/>
</dbReference>
<dbReference type="RefSeq" id="WP_090092595.1">
    <property type="nucleotide sequence ID" value="NZ_FOMG01000021.1"/>
</dbReference>
<dbReference type="SUPFAM" id="SSF46689">
    <property type="entry name" value="Homeodomain-like"/>
    <property type="match status" value="1"/>
</dbReference>
<evidence type="ECO:0000259" key="3">
    <source>
        <dbReference type="PROSITE" id="PS50977"/>
    </source>
</evidence>
<dbReference type="EMBL" id="FOMG01000021">
    <property type="protein sequence ID" value="SFD14498.1"/>
    <property type="molecule type" value="Genomic_DNA"/>
</dbReference>
<keyword evidence="5" id="KW-1185">Reference proteome</keyword>
<dbReference type="InterPro" id="IPR001647">
    <property type="entry name" value="HTH_TetR"/>
</dbReference>
<evidence type="ECO:0000256" key="1">
    <source>
        <dbReference type="ARBA" id="ARBA00023125"/>
    </source>
</evidence>
<evidence type="ECO:0000256" key="2">
    <source>
        <dbReference type="PROSITE-ProRule" id="PRU00335"/>
    </source>
</evidence>
<dbReference type="InterPro" id="IPR050624">
    <property type="entry name" value="HTH-type_Tx_Regulator"/>
</dbReference>
<dbReference type="PROSITE" id="PS50977">
    <property type="entry name" value="HTH_TETR_2"/>
    <property type="match status" value="1"/>
</dbReference>
<dbReference type="PANTHER" id="PTHR43479">
    <property type="entry name" value="ACREF/ENVCD OPERON REPRESSOR-RELATED"/>
    <property type="match status" value="1"/>
</dbReference>
<name>A0A1I1Q3Q4_9CLOT</name>
<dbReference type="Gene3D" id="1.10.357.10">
    <property type="entry name" value="Tetracycline Repressor, domain 2"/>
    <property type="match status" value="1"/>
</dbReference>
<proteinExistence type="predicted"/>
<keyword evidence="1 2" id="KW-0238">DNA-binding</keyword>
<dbReference type="PANTHER" id="PTHR43479:SF11">
    <property type="entry name" value="ACREF_ENVCD OPERON REPRESSOR-RELATED"/>
    <property type="match status" value="1"/>
</dbReference>
<dbReference type="OrthoDB" id="9812484at2"/>
<dbReference type="Proteomes" id="UP000199263">
    <property type="component" value="Unassembled WGS sequence"/>
</dbReference>
<reference evidence="4 5" key="1">
    <citation type="submission" date="2016-10" db="EMBL/GenBank/DDBJ databases">
        <authorList>
            <person name="de Groot N.N."/>
        </authorList>
    </citation>
    <scope>NUCLEOTIDE SEQUENCE [LARGE SCALE GENOMIC DNA]</scope>
    <source>
        <strain evidence="4 5">DSM 12992</strain>
    </source>
</reference>
<feature type="DNA-binding region" description="H-T-H motif" evidence="2">
    <location>
        <begin position="34"/>
        <end position="53"/>
    </location>
</feature>
<evidence type="ECO:0000313" key="4">
    <source>
        <dbReference type="EMBL" id="SFD14498.1"/>
    </source>
</evidence>
<feature type="domain" description="HTH tetR-type" evidence="3">
    <location>
        <begin position="11"/>
        <end position="71"/>
    </location>
</feature>
<evidence type="ECO:0000313" key="5">
    <source>
        <dbReference type="Proteomes" id="UP000199263"/>
    </source>
</evidence>
<dbReference type="AlphaFoldDB" id="A0A1I1Q3Q4"/>
<gene>
    <name evidence="4" type="ORF">SAMN05421842_12154</name>
</gene>
<sequence>MGSAFNKQEKIIIRENLKSCAKEFLMKYGVKKTTVDQLVETVGISKGAFYKFYESKELLFFEIITEFHSELYNMAIDIALSNKQLSECECLEKVLIEVCKELEKSSLVEVHENELPYLLRKIPKKILDDHYNDDERHIKEFIKATGICRSVEPELVSAIVRSIILTLSHKAGIGEKYFDNVLKLLIKGVSTQLLGDK</sequence>
<protein>
    <submittedName>
        <fullName evidence="4">DNA-binding transcriptional regulator, AcrR family</fullName>
    </submittedName>
</protein>
<organism evidence="4 5">
    <name type="scientific">Clostridium uliginosum</name>
    <dbReference type="NCBI Taxonomy" id="119641"/>
    <lineage>
        <taxon>Bacteria</taxon>
        <taxon>Bacillati</taxon>
        <taxon>Bacillota</taxon>
        <taxon>Clostridia</taxon>
        <taxon>Eubacteriales</taxon>
        <taxon>Clostridiaceae</taxon>
        <taxon>Clostridium</taxon>
    </lineage>
</organism>
<dbReference type="STRING" id="119641.SAMN05421842_12154"/>
<dbReference type="InterPro" id="IPR009057">
    <property type="entry name" value="Homeodomain-like_sf"/>
</dbReference>